<proteinExistence type="predicted"/>
<accession>A0A453B9J9</accession>
<reference evidence="2" key="3">
    <citation type="journal article" date="2017" name="Nature">
        <title>Genome sequence of the progenitor of the wheat D genome Aegilops tauschii.</title>
        <authorList>
            <person name="Luo M.C."/>
            <person name="Gu Y.Q."/>
            <person name="Puiu D."/>
            <person name="Wang H."/>
            <person name="Twardziok S.O."/>
            <person name="Deal K.R."/>
            <person name="Huo N."/>
            <person name="Zhu T."/>
            <person name="Wang L."/>
            <person name="Wang Y."/>
            <person name="McGuire P.E."/>
            <person name="Liu S."/>
            <person name="Long H."/>
            <person name="Ramasamy R.K."/>
            <person name="Rodriguez J.C."/>
            <person name="Van S.L."/>
            <person name="Yuan L."/>
            <person name="Wang Z."/>
            <person name="Xia Z."/>
            <person name="Xiao L."/>
            <person name="Anderson O.D."/>
            <person name="Ouyang S."/>
            <person name="Liang Y."/>
            <person name="Zimin A.V."/>
            <person name="Pertea G."/>
            <person name="Qi P."/>
            <person name="Bennetzen J.L."/>
            <person name="Dai X."/>
            <person name="Dawson M.W."/>
            <person name="Muller H.G."/>
            <person name="Kugler K."/>
            <person name="Rivarola-Duarte L."/>
            <person name="Spannagl M."/>
            <person name="Mayer K.F.X."/>
            <person name="Lu F.H."/>
            <person name="Bevan M.W."/>
            <person name="Leroy P."/>
            <person name="Li P."/>
            <person name="You F.M."/>
            <person name="Sun Q."/>
            <person name="Liu Z."/>
            <person name="Lyons E."/>
            <person name="Wicker T."/>
            <person name="Salzberg S.L."/>
            <person name="Devos K.M."/>
            <person name="Dvorak J."/>
        </authorList>
    </citation>
    <scope>NUCLEOTIDE SEQUENCE [LARGE SCALE GENOMIC DNA]</scope>
    <source>
        <strain evidence="2">cv. AL8/78</strain>
    </source>
</reference>
<keyword evidence="1" id="KW-0472">Membrane</keyword>
<dbReference type="AlphaFoldDB" id="A0A453B9J9"/>
<keyword evidence="1" id="KW-0812">Transmembrane</keyword>
<name>A0A453B9J9_AEGTS</name>
<keyword evidence="1" id="KW-1133">Transmembrane helix</keyword>
<keyword evidence="3" id="KW-1185">Reference proteome</keyword>
<dbReference type="Gramene" id="AET2Gv20422500.4">
    <property type="protein sequence ID" value="AET2Gv20422500.4"/>
    <property type="gene ID" value="AET2Gv20422500"/>
</dbReference>
<reference evidence="3" key="1">
    <citation type="journal article" date="2014" name="Science">
        <title>Ancient hybridizations among the ancestral genomes of bread wheat.</title>
        <authorList>
            <consortium name="International Wheat Genome Sequencing Consortium,"/>
            <person name="Marcussen T."/>
            <person name="Sandve S.R."/>
            <person name="Heier L."/>
            <person name="Spannagl M."/>
            <person name="Pfeifer M."/>
            <person name="Jakobsen K.S."/>
            <person name="Wulff B.B."/>
            <person name="Steuernagel B."/>
            <person name="Mayer K.F."/>
            <person name="Olsen O.A."/>
        </authorList>
    </citation>
    <scope>NUCLEOTIDE SEQUENCE [LARGE SCALE GENOMIC DNA]</scope>
    <source>
        <strain evidence="3">cv. AL8/78</strain>
    </source>
</reference>
<evidence type="ECO:0000256" key="1">
    <source>
        <dbReference type="SAM" id="Phobius"/>
    </source>
</evidence>
<reference evidence="2" key="5">
    <citation type="journal article" date="2021" name="G3 (Bethesda)">
        <title>Aegilops tauschii genome assembly Aet v5.0 features greater sequence contiguity and improved annotation.</title>
        <authorList>
            <person name="Wang L."/>
            <person name="Zhu T."/>
            <person name="Rodriguez J.C."/>
            <person name="Deal K.R."/>
            <person name="Dubcovsky J."/>
            <person name="McGuire P.E."/>
            <person name="Lux T."/>
            <person name="Spannagl M."/>
            <person name="Mayer K.F.X."/>
            <person name="Baldrich P."/>
            <person name="Meyers B.C."/>
            <person name="Huo N."/>
            <person name="Gu Y.Q."/>
            <person name="Zhou H."/>
            <person name="Devos K.M."/>
            <person name="Bennetzen J.L."/>
            <person name="Unver T."/>
            <person name="Budak H."/>
            <person name="Gulick P.J."/>
            <person name="Galiba G."/>
            <person name="Kalapos B."/>
            <person name="Nelson D.R."/>
            <person name="Li P."/>
            <person name="You F.M."/>
            <person name="Luo M.C."/>
            <person name="Dvorak J."/>
        </authorList>
    </citation>
    <scope>NUCLEOTIDE SEQUENCE [LARGE SCALE GENOMIC DNA]</scope>
    <source>
        <strain evidence="2">cv. AL8/78</strain>
    </source>
</reference>
<feature type="transmembrane region" description="Helical" evidence="1">
    <location>
        <begin position="15"/>
        <end position="33"/>
    </location>
</feature>
<organism evidence="2 3">
    <name type="scientific">Aegilops tauschii subsp. strangulata</name>
    <name type="common">Goatgrass</name>
    <dbReference type="NCBI Taxonomy" id="200361"/>
    <lineage>
        <taxon>Eukaryota</taxon>
        <taxon>Viridiplantae</taxon>
        <taxon>Streptophyta</taxon>
        <taxon>Embryophyta</taxon>
        <taxon>Tracheophyta</taxon>
        <taxon>Spermatophyta</taxon>
        <taxon>Magnoliopsida</taxon>
        <taxon>Liliopsida</taxon>
        <taxon>Poales</taxon>
        <taxon>Poaceae</taxon>
        <taxon>BOP clade</taxon>
        <taxon>Pooideae</taxon>
        <taxon>Triticodae</taxon>
        <taxon>Triticeae</taxon>
        <taxon>Triticinae</taxon>
        <taxon>Aegilops</taxon>
    </lineage>
</organism>
<dbReference type="EnsemblPlants" id="AET2Gv20422500.4">
    <property type="protein sequence ID" value="AET2Gv20422500.4"/>
    <property type="gene ID" value="AET2Gv20422500"/>
</dbReference>
<reference evidence="3" key="2">
    <citation type="journal article" date="2017" name="Nat. Plants">
        <title>The Aegilops tauschii genome reveals multiple impacts of transposons.</title>
        <authorList>
            <person name="Zhao G."/>
            <person name="Zou C."/>
            <person name="Li K."/>
            <person name="Wang K."/>
            <person name="Li T."/>
            <person name="Gao L."/>
            <person name="Zhang X."/>
            <person name="Wang H."/>
            <person name="Yang Z."/>
            <person name="Liu X."/>
            <person name="Jiang W."/>
            <person name="Mao L."/>
            <person name="Kong X."/>
            <person name="Jiao Y."/>
            <person name="Jia J."/>
        </authorList>
    </citation>
    <scope>NUCLEOTIDE SEQUENCE [LARGE SCALE GENOMIC DNA]</scope>
    <source>
        <strain evidence="3">cv. AL8/78</strain>
    </source>
</reference>
<reference evidence="2" key="4">
    <citation type="submission" date="2019-03" db="UniProtKB">
        <authorList>
            <consortium name="EnsemblPlants"/>
        </authorList>
    </citation>
    <scope>IDENTIFICATION</scope>
</reference>
<evidence type="ECO:0000313" key="3">
    <source>
        <dbReference type="Proteomes" id="UP000015105"/>
    </source>
</evidence>
<protein>
    <submittedName>
        <fullName evidence="2">Uncharacterized protein</fullName>
    </submittedName>
</protein>
<dbReference type="Proteomes" id="UP000015105">
    <property type="component" value="Chromosome 2D"/>
</dbReference>
<sequence>MVDWWCFTVSFFLDRLFYCFAWCLSSLVLDFFAGKLCTSQSLSGLHLLLQRSSVFAGPDLTTVIPSIR</sequence>
<evidence type="ECO:0000313" key="2">
    <source>
        <dbReference type="EnsemblPlants" id="AET2Gv20422500.4"/>
    </source>
</evidence>